<dbReference type="Pfam" id="PF01699">
    <property type="entry name" value="Na_Ca_ex"/>
    <property type="match status" value="2"/>
</dbReference>
<keyword evidence="13" id="KW-0325">Glycoprotein</keyword>
<dbReference type="FunFam" id="1.20.1420.30:FF:000004">
    <property type="entry name" value="Sodium/potassium/calcium exchanger 2 isoform 1"/>
    <property type="match status" value="1"/>
</dbReference>
<comment type="subcellular location">
    <subcellularLocation>
        <location evidence="1">Membrane</location>
        <topology evidence="1">Multi-pass membrane protein</topology>
    </subcellularLocation>
</comment>
<dbReference type="PANTHER" id="PTHR10846:SF72">
    <property type="entry name" value="SODIUM_POTASSIUM_CALCIUM EXCHANGER NCKX30C"/>
    <property type="match status" value="1"/>
</dbReference>
<evidence type="ECO:0000256" key="13">
    <source>
        <dbReference type="ARBA" id="ARBA00023180"/>
    </source>
</evidence>
<keyword evidence="4" id="KW-0050">Antiport</keyword>
<dbReference type="Gene3D" id="1.20.1420.30">
    <property type="entry name" value="NCX, central ion-binding region"/>
    <property type="match status" value="2"/>
</dbReference>
<dbReference type="AlphaFoldDB" id="A0AAD4R5L8"/>
<dbReference type="GO" id="GO:0005262">
    <property type="term" value="F:calcium channel activity"/>
    <property type="evidence" value="ECO:0007669"/>
    <property type="project" value="TreeGrafter"/>
</dbReference>
<evidence type="ECO:0000256" key="9">
    <source>
        <dbReference type="ARBA" id="ARBA00022847"/>
    </source>
</evidence>
<evidence type="ECO:0000256" key="12">
    <source>
        <dbReference type="ARBA" id="ARBA00023136"/>
    </source>
</evidence>
<gene>
    <name evidence="17" type="ORF">DdX_06327</name>
</gene>
<evidence type="ECO:0000256" key="5">
    <source>
        <dbReference type="ARBA" id="ARBA00022568"/>
    </source>
</evidence>
<keyword evidence="6 15" id="KW-0812">Transmembrane</keyword>
<dbReference type="InterPro" id="IPR004837">
    <property type="entry name" value="NaCa_Exmemb"/>
</dbReference>
<proteinExistence type="inferred from homology"/>
<keyword evidence="3" id="KW-0813">Transport</keyword>
<keyword evidence="5" id="KW-0109">Calcium transport</keyword>
<dbReference type="GO" id="GO:0006874">
    <property type="term" value="P:intracellular calcium ion homeostasis"/>
    <property type="evidence" value="ECO:0007669"/>
    <property type="project" value="TreeGrafter"/>
</dbReference>
<evidence type="ECO:0000256" key="1">
    <source>
        <dbReference type="ARBA" id="ARBA00004141"/>
    </source>
</evidence>
<evidence type="ECO:0000256" key="6">
    <source>
        <dbReference type="ARBA" id="ARBA00022692"/>
    </source>
</evidence>
<dbReference type="InterPro" id="IPR044880">
    <property type="entry name" value="NCX_ion-bd_dom_sf"/>
</dbReference>
<dbReference type="EMBL" id="JAKKPZ010000008">
    <property type="protein sequence ID" value="KAI1717918.1"/>
    <property type="molecule type" value="Genomic_DNA"/>
</dbReference>
<feature type="transmembrane region" description="Helical" evidence="15">
    <location>
        <begin position="723"/>
        <end position="746"/>
    </location>
</feature>
<feature type="domain" description="Sodium/calcium exchanger membrane region" evidence="16">
    <location>
        <begin position="306"/>
        <end position="446"/>
    </location>
</feature>
<evidence type="ECO:0000256" key="8">
    <source>
        <dbReference type="ARBA" id="ARBA00022837"/>
    </source>
</evidence>
<keyword evidence="7" id="KW-0677">Repeat</keyword>
<keyword evidence="12 15" id="KW-0472">Membrane</keyword>
<evidence type="ECO:0000256" key="15">
    <source>
        <dbReference type="SAM" id="Phobius"/>
    </source>
</evidence>
<keyword evidence="18" id="KW-1185">Reference proteome</keyword>
<sequence>MTNHISIEKEKHHSSLEPQTSAAISISCSPESTNSRPCFYFDPDFSDSVLTASLTNRLEEFPGHISKIPIMTVESKQNSNYLCSPTKPHRYRWRHKSRLYRWTRLLIAAPLLLGAVALFSWSAAATNFSDSSEPASRNIPAKKTPKILEPHSVSNYENDGHTEKVKSRISGKSKPYSLDDDLLIPLRPLESVAHIRPKRNLNPIMITANDVRAQRGRAHQLTTSEPKKKRINRNKDEVTITRRKILFYDVQCKSKNHSALLSATRSPLMESDYEYYDDEYEDTSQFPRDYFTLQQRRSGAVLLHMFGLVYMFVALAIVCDEFFVPALGVITEKLDISEDVAGATFMAAGGSAPEFFTSVIGVFVAQNNVGIGTIVGSATFNILCVLAFCTLFSTTVLQLTWWPLFRDVTFYVTALSMLVLFFLDEQIVWWEALSLFLVYLCYALFMKFNADIENLIKSKFGNGAEQLTAEEPQSETQKEAVTYTPDPYSNMGYNNNNQNGDKSAICKPLIGHKASTNSGLANLQRSDSLAASGRRRASSIATAVGRRPSVPILHSGAMFRNGIMQLMRGHELDPLSEGEGPENGEITPTIKQRKFSSTCSIKHTPENGTVIVERQPIMQHSGQKKLANIHSLDSQFIPTRLIPENGGMPRPDSIRTELSERRSTKAEIEQLKSILEEEEEKPLDISWPEKWHKRLIFLMLVPIILPLWATIPDVRKEGSKKWYPITFLGSILWIAIFSYLMVWWANTIGETFGIPTEVIGLTILAAGTSIPDLITSVIVARKGLGDMAVSSSVGSNIFDVCVGLPIPWLLYFIINPIRSGQFADAIPVSSNGLICSVGALFIMLLLLVAAIGICGWKMNKIFGFVMIISYIIFCVLSVSLETGRFLCPLRVC</sequence>
<feature type="compositionally biased region" description="Basic and acidic residues" evidence="14">
    <location>
        <begin position="1"/>
        <end position="15"/>
    </location>
</feature>
<evidence type="ECO:0000256" key="7">
    <source>
        <dbReference type="ARBA" id="ARBA00022737"/>
    </source>
</evidence>
<feature type="transmembrane region" description="Helical" evidence="15">
    <location>
        <begin position="404"/>
        <end position="423"/>
    </location>
</feature>
<feature type="domain" description="Sodium/calcium exchanger membrane region" evidence="16">
    <location>
        <begin position="723"/>
        <end position="877"/>
    </location>
</feature>
<evidence type="ECO:0000256" key="3">
    <source>
        <dbReference type="ARBA" id="ARBA00022448"/>
    </source>
</evidence>
<comment type="caution">
    <text evidence="17">The sequence shown here is derived from an EMBL/GenBank/DDBJ whole genome shotgun (WGS) entry which is preliminary data.</text>
</comment>
<feature type="region of interest" description="Disordered" evidence="14">
    <location>
        <begin position="1"/>
        <end position="20"/>
    </location>
</feature>
<dbReference type="PANTHER" id="PTHR10846">
    <property type="entry name" value="SODIUM/POTASSIUM/CALCIUM EXCHANGER"/>
    <property type="match status" value="1"/>
</dbReference>
<evidence type="ECO:0000313" key="18">
    <source>
        <dbReference type="Proteomes" id="UP001201812"/>
    </source>
</evidence>
<feature type="transmembrane region" description="Helical" evidence="15">
    <location>
        <begin position="793"/>
        <end position="813"/>
    </location>
</feature>
<dbReference type="InterPro" id="IPR004481">
    <property type="entry name" value="K/Na/Ca-exchanger"/>
</dbReference>
<name>A0AAD4R5L8_9BILA</name>
<feature type="transmembrane region" description="Helical" evidence="15">
    <location>
        <begin position="695"/>
        <end position="711"/>
    </location>
</feature>
<evidence type="ECO:0000313" key="17">
    <source>
        <dbReference type="EMBL" id="KAI1717918.1"/>
    </source>
</evidence>
<evidence type="ECO:0000256" key="2">
    <source>
        <dbReference type="ARBA" id="ARBA00005364"/>
    </source>
</evidence>
<evidence type="ECO:0000256" key="4">
    <source>
        <dbReference type="ARBA" id="ARBA00022449"/>
    </source>
</evidence>
<keyword evidence="11" id="KW-0406">Ion transport</keyword>
<evidence type="ECO:0000256" key="10">
    <source>
        <dbReference type="ARBA" id="ARBA00022989"/>
    </source>
</evidence>
<organism evidence="17 18">
    <name type="scientific">Ditylenchus destructor</name>
    <dbReference type="NCBI Taxonomy" id="166010"/>
    <lineage>
        <taxon>Eukaryota</taxon>
        <taxon>Metazoa</taxon>
        <taxon>Ecdysozoa</taxon>
        <taxon>Nematoda</taxon>
        <taxon>Chromadorea</taxon>
        <taxon>Rhabditida</taxon>
        <taxon>Tylenchina</taxon>
        <taxon>Tylenchomorpha</taxon>
        <taxon>Sphaerularioidea</taxon>
        <taxon>Anguinidae</taxon>
        <taxon>Anguininae</taxon>
        <taxon>Ditylenchus</taxon>
    </lineage>
</organism>
<feature type="transmembrane region" description="Helical" evidence="15">
    <location>
        <begin position="102"/>
        <end position="124"/>
    </location>
</feature>
<feature type="transmembrane region" description="Helical" evidence="15">
    <location>
        <begin position="340"/>
        <end position="365"/>
    </location>
</feature>
<keyword evidence="10 15" id="KW-1133">Transmembrane helix</keyword>
<accession>A0AAD4R5L8</accession>
<keyword evidence="9" id="KW-0769">Symport</keyword>
<dbReference type="GO" id="GO:0015293">
    <property type="term" value="F:symporter activity"/>
    <property type="evidence" value="ECO:0007669"/>
    <property type="project" value="UniProtKB-KW"/>
</dbReference>
<dbReference type="Proteomes" id="UP001201812">
    <property type="component" value="Unassembled WGS sequence"/>
</dbReference>
<evidence type="ECO:0000256" key="11">
    <source>
        <dbReference type="ARBA" id="ARBA00023065"/>
    </source>
</evidence>
<feature type="transmembrane region" description="Helical" evidence="15">
    <location>
        <begin position="371"/>
        <end position="392"/>
    </location>
</feature>
<dbReference type="GO" id="GO:0005886">
    <property type="term" value="C:plasma membrane"/>
    <property type="evidence" value="ECO:0007669"/>
    <property type="project" value="TreeGrafter"/>
</dbReference>
<reference evidence="17" key="1">
    <citation type="submission" date="2022-01" db="EMBL/GenBank/DDBJ databases">
        <title>Genome Sequence Resource for Two Populations of Ditylenchus destructor, the Migratory Endoparasitic Phytonematode.</title>
        <authorList>
            <person name="Zhang H."/>
            <person name="Lin R."/>
            <person name="Xie B."/>
        </authorList>
    </citation>
    <scope>NUCLEOTIDE SEQUENCE</scope>
    <source>
        <strain evidence="17">BazhouSP</strain>
    </source>
</reference>
<evidence type="ECO:0000259" key="16">
    <source>
        <dbReference type="Pfam" id="PF01699"/>
    </source>
</evidence>
<comment type="similarity">
    <text evidence="2">Belongs to the Ca(2+):cation antiporter (CaCA) (TC 2.A.19) family. SLC24A subfamily.</text>
</comment>
<feature type="transmembrane region" description="Helical" evidence="15">
    <location>
        <begin position="758"/>
        <end position="781"/>
    </location>
</feature>
<dbReference type="NCBIfam" id="TIGR00367">
    <property type="entry name" value="calcium/sodium antiporter"/>
    <property type="match status" value="1"/>
</dbReference>
<dbReference type="FunFam" id="1.20.1420.30:FF:000002">
    <property type="entry name" value="Sodium/potassium/calcium exchanger 2 isoform 1"/>
    <property type="match status" value="1"/>
</dbReference>
<dbReference type="GO" id="GO:0008273">
    <property type="term" value="F:calcium, potassium:sodium antiporter activity"/>
    <property type="evidence" value="ECO:0007669"/>
    <property type="project" value="TreeGrafter"/>
</dbReference>
<keyword evidence="8" id="KW-0106">Calcium</keyword>
<feature type="transmembrane region" description="Helical" evidence="15">
    <location>
        <begin position="301"/>
        <end position="319"/>
    </location>
</feature>
<protein>
    <submittedName>
        <fullName evidence="17">Sodium/calcium exchanger protein domain-containing protein</fullName>
    </submittedName>
</protein>
<feature type="transmembrane region" description="Helical" evidence="15">
    <location>
        <begin position="833"/>
        <end position="855"/>
    </location>
</feature>
<evidence type="ECO:0000256" key="14">
    <source>
        <dbReference type="SAM" id="MobiDB-lite"/>
    </source>
</evidence>
<feature type="transmembrane region" description="Helical" evidence="15">
    <location>
        <begin position="429"/>
        <end position="450"/>
    </location>
</feature>
<feature type="transmembrane region" description="Helical" evidence="15">
    <location>
        <begin position="861"/>
        <end position="880"/>
    </location>
</feature>